<dbReference type="Proteomes" id="UP000645828">
    <property type="component" value="Unassembled WGS sequence"/>
</dbReference>
<feature type="domain" description="DNA polymerase beta palm" evidence="1">
    <location>
        <begin position="53"/>
        <end position="96"/>
    </location>
</feature>
<proteinExistence type="predicted"/>
<evidence type="ECO:0000259" key="1">
    <source>
        <dbReference type="Pfam" id="PF14792"/>
    </source>
</evidence>
<accession>A0A811YR43</accession>
<reference evidence="2" key="1">
    <citation type="submission" date="2020-12" db="EMBL/GenBank/DDBJ databases">
        <authorList>
            <consortium name="Molecular Ecology Group"/>
        </authorList>
    </citation>
    <scope>NUCLEOTIDE SEQUENCE</scope>
    <source>
        <strain evidence="2">TBG_1078</strain>
    </source>
</reference>
<sequence length="131" mass="15456">MSKWKAQQQMLNGEITNTMNQAILKKPYKIKSGTEIDEFLVTGKFSSINFLTQKVHFITDALSKGETKFIGDCQLPSKNDEKEYPHRRIDRRLLPKDQYYHGVLYFTRRILSKDIFGYVQWKYQEPKDQSG</sequence>
<dbReference type="SUPFAM" id="SSF81301">
    <property type="entry name" value="Nucleotidyltransferase"/>
    <property type="match status" value="1"/>
</dbReference>
<dbReference type="Pfam" id="PF14792">
    <property type="entry name" value="DNA_pol_B_palm"/>
    <property type="match status" value="1"/>
</dbReference>
<evidence type="ECO:0000313" key="2">
    <source>
        <dbReference type="EMBL" id="CAD7679039.1"/>
    </source>
</evidence>
<dbReference type="EMBL" id="CAJHUB010000681">
    <property type="protein sequence ID" value="CAD7679039.1"/>
    <property type="molecule type" value="Genomic_DNA"/>
</dbReference>
<evidence type="ECO:0000313" key="3">
    <source>
        <dbReference type="Proteomes" id="UP000645828"/>
    </source>
</evidence>
<protein>
    <submittedName>
        <fullName evidence="2">(raccoon dog) hypothetical protein</fullName>
    </submittedName>
</protein>
<comment type="caution">
    <text evidence="2">The sequence shown here is derived from an EMBL/GenBank/DDBJ whole genome shotgun (WGS) entry which is preliminary data.</text>
</comment>
<organism evidence="2 3">
    <name type="scientific">Nyctereutes procyonoides</name>
    <name type="common">Raccoon dog</name>
    <name type="synonym">Canis procyonoides</name>
    <dbReference type="NCBI Taxonomy" id="34880"/>
    <lineage>
        <taxon>Eukaryota</taxon>
        <taxon>Metazoa</taxon>
        <taxon>Chordata</taxon>
        <taxon>Craniata</taxon>
        <taxon>Vertebrata</taxon>
        <taxon>Euteleostomi</taxon>
        <taxon>Mammalia</taxon>
        <taxon>Eutheria</taxon>
        <taxon>Laurasiatheria</taxon>
        <taxon>Carnivora</taxon>
        <taxon>Caniformia</taxon>
        <taxon>Canidae</taxon>
        <taxon>Nyctereutes</taxon>
    </lineage>
</organism>
<dbReference type="Gene3D" id="3.30.460.10">
    <property type="entry name" value="Beta Polymerase, domain 2"/>
    <property type="match status" value="1"/>
</dbReference>
<gene>
    <name evidence="2" type="ORF">NYPRO_LOCUS11837</name>
</gene>
<dbReference type="InterPro" id="IPR043519">
    <property type="entry name" value="NT_sf"/>
</dbReference>
<name>A0A811YR43_NYCPR</name>
<dbReference type="InterPro" id="IPR028207">
    <property type="entry name" value="DNA_pol_B_palm_palm"/>
</dbReference>
<keyword evidence="3" id="KW-1185">Reference proteome</keyword>
<dbReference type="AlphaFoldDB" id="A0A811YR43"/>